<evidence type="ECO:0000313" key="1">
    <source>
        <dbReference type="EMBL" id="SNX72791.1"/>
    </source>
</evidence>
<dbReference type="PROSITE" id="PS51257">
    <property type="entry name" value="PROKAR_LIPOPROTEIN"/>
    <property type="match status" value="1"/>
</dbReference>
<gene>
    <name evidence="1" type="ORF">SAMN05877753_106206</name>
</gene>
<reference evidence="1 2" key="1">
    <citation type="submission" date="2017-08" db="EMBL/GenBank/DDBJ databases">
        <authorList>
            <person name="de Groot N.N."/>
        </authorList>
    </citation>
    <scope>NUCLEOTIDE SEQUENCE [LARGE SCALE GENOMIC DNA]</scope>
    <source>
        <strain evidence="1 2">JC228</strain>
    </source>
</reference>
<organism evidence="1 2">
    <name type="scientific">Bacillus oleivorans</name>
    <dbReference type="NCBI Taxonomy" id="1448271"/>
    <lineage>
        <taxon>Bacteria</taxon>
        <taxon>Bacillati</taxon>
        <taxon>Bacillota</taxon>
        <taxon>Bacilli</taxon>
        <taxon>Bacillales</taxon>
        <taxon>Bacillaceae</taxon>
        <taxon>Bacillus</taxon>
    </lineage>
</organism>
<evidence type="ECO:0000313" key="2">
    <source>
        <dbReference type="Proteomes" id="UP000219546"/>
    </source>
</evidence>
<dbReference type="AlphaFoldDB" id="A0A285CZ20"/>
<sequence>MKKVFILILLLLTSCQTIDPNAIKLNDVLSSFEEQQITLKEIKISGRDLFGMKLNGVRPYSYELNDKLLLIYIYNSNNERKKGLQEFRNKTADTNVASFKLYEVENVLIFYVYERDLNVHIEEKMKKVLPKLKNLSLKEYVNPS</sequence>
<dbReference type="RefSeq" id="WP_097159361.1">
    <property type="nucleotide sequence ID" value="NZ_JBEPMQ010000005.1"/>
</dbReference>
<dbReference type="Proteomes" id="UP000219546">
    <property type="component" value="Unassembled WGS sequence"/>
</dbReference>
<name>A0A285CZ20_9BACI</name>
<proteinExistence type="predicted"/>
<protein>
    <submittedName>
        <fullName evidence="1">Uncharacterized protein</fullName>
    </submittedName>
</protein>
<dbReference type="EMBL" id="OAOP01000006">
    <property type="protein sequence ID" value="SNX72791.1"/>
    <property type="molecule type" value="Genomic_DNA"/>
</dbReference>
<dbReference type="OrthoDB" id="2886580at2"/>
<keyword evidence="2" id="KW-1185">Reference proteome</keyword>
<accession>A0A285CZ20</accession>